<dbReference type="Pfam" id="PF07533">
    <property type="entry name" value="BRK"/>
    <property type="match status" value="1"/>
</dbReference>
<gene>
    <name evidence="16" type="ORF">PMEA_00028488</name>
</gene>
<feature type="domain" description="Chromo" evidence="13">
    <location>
        <begin position="693"/>
        <end position="761"/>
    </location>
</feature>
<feature type="compositionally biased region" description="Polar residues" evidence="12">
    <location>
        <begin position="2086"/>
        <end position="2096"/>
    </location>
</feature>
<keyword evidence="17" id="KW-1185">Reference proteome</keyword>
<evidence type="ECO:0000256" key="1">
    <source>
        <dbReference type="ARBA" id="ARBA00004123"/>
    </source>
</evidence>
<keyword evidence="10" id="KW-0539">Nucleus</keyword>
<keyword evidence="4" id="KW-0378">Hydrolase</keyword>
<keyword evidence="2" id="KW-0677">Repeat</keyword>
<name>A0AAU9VXG9_9CNID</name>
<evidence type="ECO:0000259" key="13">
    <source>
        <dbReference type="PROSITE" id="PS50013"/>
    </source>
</evidence>
<dbReference type="PROSITE" id="PS50013">
    <property type="entry name" value="CHROMO_2"/>
    <property type="match status" value="2"/>
</dbReference>
<feature type="region of interest" description="Disordered" evidence="12">
    <location>
        <begin position="2215"/>
        <end position="2249"/>
    </location>
</feature>
<feature type="domain" description="Helicase ATP-binding" evidence="14">
    <location>
        <begin position="794"/>
        <end position="968"/>
    </location>
</feature>
<feature type="region of interest" description="Disordered" evidence="12">
    <location>
        <begin position="23"/>
        <end position="223"/>
    </location>
</feature>
<evidence type="ECO:0000313" key="17">
    <source>
        <dbReference type="Proteomes" id="UP001159428"/>
    </source>
</evidence>
<dbReference type="GO" id="GO:0003677">
    <property type="term" value="F:DNA binding"/>
    <property type="evidence" value="ECO:0007669"/>
    <property type="project" value="UniProtKB-KW"/>
</dbReference>
<organism evidence="16 17">
    <name type="scientific">Pocillopora meandrina</name>
    <dbReference type="NCBI Taxonomy" id="46732"/>
    <lineage>
        <taxon>Eukaryota</taxon>
        <taxon>Metazoa</taxon>
        <taxon>Cnidaria</taxon>
        <taxon>Anthozoa</taxon>
        <taxon>Hexacorallia</taxon>
        <taxon>Scleractinia</taxon>
        <taxon>Astrocoeniina</taxon>
        <taxon>Pocilloporidae</taxon>
        <taxon>Pocillopora</taxon>
    </lineage>
</organism>
<comment type="subcellular location">
    <subcellularLocation>
        <location evidence="1">Nucleus</location>
    </subcellularLocation>
</comment>
<evidence type="ECO:0000256" key="5">
    <source>
        <dbReference type="ARBA" id="ARBA00022840"/>
    </source>
</evidence>
<dbReference type="Pfam" id="PF00176">
    <property type="entry name" value="SNF2-rel_dom"/>
    <property type="match status" value="1"/>
</dbReference>
<dbReference type="InterPro" id="IPR000330">
    <property type="entry name" value="SNF2_N"/>
</dbReference>
<dbReference type="FunFam" id="3.40.50.300:FF:000015">
    <property type="entry name" value="chromodomain-helicase-DNA-binding protein 9 isoform X1"/>
    <property type="match status" value="1"/>
</dbReference>
<evidence type="ECO:0000256" key="11">
    <source>
        <dbReference type="SAM" id="Coils"/>
    </source>
</evidence>
<feature type="compositionally biased region" description="Acidic residues" evidence="12">
    <location>
        <begin position="1648"/>
        <end position="1665"/>
    </location>
</feature>
<feature type="compositionally biased region" description="Polar residues" evidence="12">
    <location>
        <begin position="87"/>
        <end position="96"/>
    </location>
</feature>
<feature type="region of interest" description="Disordered" evidence="12">
    <location>
        <begin position="2273"/>
        <end position="2327"/>
    </location>
</feature>
<dbReference type="PANTHER" id="PTHR46850">
    <property type="entry name" value="CHROMODOMAIN-HELICASE-DNA-BINDING PROTEIN 9"/>
    <property type="match status" value="1"/>
</dbReference>
<keyword evidence="6" id="KW-0156">Chromatin regulator</keyword>
<dbReference type="GO" id="GO:0006325">
    <property type="term" value="P:chromatin organization"/>
    <property type="evidence" value="ECO:0007669"/>
    <property type="project" value="UniProtKB-KW"/>
</dbReference>
<sequence length="2669" mass="298074">MADPFLGIFDGVNNGLDELGLGSTLGSNGSQGGQMQERLQHSASFGGFQAQSPSNSNQPKLQHFDERSSASPFLPPSQKLQHFNDPLLSSSPQRFHSLQSSSQQQFGEFRPPSQINMCWPRGQTSRSSPNYTGFSQASEQSPFRQPFGYGFPRSSSPRLQHFANQSPMNSSPDIFPSGASQSPRLQHPNQSPSLPYSGSSPKGTSPKTMESNQQQKQKQISPQQALFRHLQGSEGNQQQVELGGQGRLQHLVSGNTVDLDHNKSSLPGAAGDGNFPYNPFQGGPRPPMGMHQNSPQSNYNSQQFQNPQYAAFNGGVSSGGVSSGADQDMFNPGNHNNMVTPQQPGFTFTNLQMSDPQDLMQVKTSAILLQMQRIQQQIQQMRDMGQPSQMQQLQFQFQRLYQIYAMQQQQRVQPNFQPQNYDQMRFIQQQRQQEKANRIAVEAMAKAALQNSDGRSMMPGFPPMSSGQRMMTNPSAVNTGALDFSRHPMPADPISLGPSIVSKPAPVRSSQTSRPPATVLAKPAPVRSRKDSSDAEPSPPNSPSYLEEDHASNITRRSLRERKKKTYKDDFDYNLSEEEGEKETAEGGVPATFPGDSTGQAHVPVGPEVEETTTVEKILAMRTKQDEEFGSYEEFLVKFKNYSYLHCEWATAEKLARGDKRIHMKIKRYRVKQQNSMAFFSELDEEPFNPDYVEVDRVLDMSTGVDQNTGEPITHYLVKWCSQPYEESTWEIEADVDETKIKQFHKLKEHPPMALRQFRPRPYPHEWCKMAASPVYKEGNTLRDYQLEGVNWLTFCWCNRQNSILADEMGLGKTIQSISFLVEMQRYGVRGPFLVIAPLSTISNWQREFETWSDINAVVYHGSASSRHLIQEYEFYFRDEHGQPIPGLYKFEAMVTTYEIIIADNMQLSAVPWRCVVIDEAHRLKNRNCKLLEGLNNLSMEHRILLTGTPLQNNVDELFSLLNFLEPAQFPSQVAFLMEFGDLKTEAQVEKLKQLLKPMMLRRLKEDVEKNIAPKEETIIEVELTTIQKKLYRAILERNFAFLSKGATSSANVPNLMNTMMELRKCCNHPFLITGAEEKVLAEHNLSLVEKTVKHVNIMIDASGKLVLIHKLLPKLKSSGHKVLVFSQMVRCLDILEDYLVHMRYPYERIDGRVRGNLRQAAIDRFSKPDSDRFVFLLCTRAGGLGINLTAADTVIIFDSDWNPQNDIQAQARCHRIGQSKSVKVYRLITRNSYEREMFDRASMKLGLDKAVLQSMNTKENASNNQSLSKREIEDLLRKGAYGAIMEEENDDSSKFCEEDIDQILERRTQVIQIESQGKGSTFAKASFVSSKGEEDIDIDDPDFWQKWAKKAELDVDLMNKDNRIIDAPRQRKQTKRYGNEDGDFELSDLDLEEDDEAPLPRRSSWTRVECFRVEKNLLIYGWGQWKDIISSGRFKTKVSERDVEAISRTILVYCLHHYKGDEKVKCFIRDLVKASVTRERLPSEERDATYTPLPLTGKTKTRNKKGKSSNKNKSAIALLEVGSEWRTCDPESIILDEGYKKHLQHHCNKILLRVKLLYFLRHEVIGKLGPKIKEGCNASELDITIYPPEGDPPANWWDEECDKSLLVGVYKYGYEHYKTIRADPSLCFLSRVGLPNNMNESMTGEPTDPDDRDEDDGDANDDPDYQQPSSLSQKDDDNDDDEDDKDTVSAVSSPGTPRKADKTYDAAAGEVRGSTRLRWPTSSDLNTRLRRIIAGYQRVVKKQELKKAAAEKERERKERFEEAVRQKELKKAEMAQKWSKREEVDFYRTVSTFGVEFNKKDGTYDWSRFRRLARLDKKNDDRLTQYYLDFMAMCRRVCGQATEEDAGKGTGVEAISEERASRSLYRIQLLSKIREEVLPHEKLDERLQLAQPSSSFPDWWQCGKHDKDLLLGVSKHGISRTDFNLLSDAELSFMEVISKLPSNPGGLLVNKVPGDEKTPSPAGGMKTESSLPFDRLSPLENDLGDGQGDQPMKSLSQQLPDYGTPSEEVLSSPSEKMPKPPPPESTALSSPSVKPDPDASVAMSYGSVSSDQDSAVLAQGQRIVKDAAPSLVVEPKIEDMEESSRQNTPTPSQLNPGAGQDEESQLSFNQDNQSSDTSLFSVRWPKDKVVIQRLDQLCECVLKGEWPIVSKVADALLQNQLAANSPMSAGYPGIADVDMASLPPGFAVGEDGVPEDPSKAFKLKRLDGLKLTFKKNRRKRKRDAEMSEGLGEDGGPGLPEPGYRKMPAQVHDGEWNEGMMNLEAQGHDFRWDAAPIGVKPPRKKRASKKEKGEKPEKPPGKKRGRKPKTDKLGSAGRLADTGGVAIPPEGAALEWTGFSLSGRVEGDINRVSVIEETNAGHGRTALPKSPHESGAKPAFSTFAEEYKNSSGLESDSLGTSGQDDTVTVIDRDTGRKLVGNVAPKLSNLVEWLQLNTSYDVAEESAAFVRSKGILPSSLLNRLSPDKKSKPTTPKASGAQSSHHLPGSYNDMNYGASMPKSQFDSSSSTSLTSTAKSDSHNEPARAAFPYDSSHFGNFSHAMPFGPFGHMSPYYASYGMGMAPNSQGSTAFGGDSAVSKPAQSPVSPSRSSAHVAFNNSSYSSLYAGQQLGSGTQGYPSNAFSYQLLNNGNHPTASSLSPKGDLLADNASHGSSSMGSDVSSQSSPEHD</sequence>
<feature type="region of interest" description="Disordered" evidence="12">
    <location>
        <begin position="2066"/>
        <end position="2120"/>
    </location>
</feature>
<dbReference type="InterPro" id="IPR014001">
    <property type="entry name" value="Helicase_ATP-bd"/>
</dbReference>
<dbReference type="CDD" id="cd18793">
    <property type="entry name" value="SF2_C_SNF"/>
    <property type="match status" value="1"/>
</dbReference>
<evidence type="ECO:0000256" key="8">
    <source>
        <dbReference type="ARBA" id="ARBA00023125"/>
    </source>
</evidence>
<dbReference type="InterPro" id="IPR038718">
    <property type="entry name" value="SNF2-like_sf"/>
</dbReference>
<dbReference type="SUPFAM" id="SSF160481">
    <property type="entry name" value="BRK domain-like"/>
    <property type="match status" value="1"/>
</dbReference>
<protein>
    <recommendedName>
        <fullName evidence="18">DNA helicase</fullName>
    </recommendedName>
</protein>
<dbReference type="CDD" id="cd17995">
    <property type="entry name" value="DEXHc_CHD6_7_8_9"/>
    <property type="match status" value="1"/>
</dbReference>
<keyword evidence="9" id="KW-0804">Transcription</keyword>
<feature type="region of interest" description="Disordered" evidence="12">
    <location>
        <begin position="1638"/>
        <end position="1710"/>
    </location>
</feature>
<feature type="compositionally biased region" description="Low complexity" evidence="12">
    <location>
        <begin position="2505"/>
        <end position="2516"/>
    </location>
</feature>
<keyword evidence="5" id="KW-0067">ATP-binding</keyword>
<feature type="region of interest" description="Disordered" evidence="12">
    <location>
        <begin position="2624"/>
        <end position="2669"/>
    </location>
</feature>
<feature type="domain" description="Chromo" evidence="13">
    <location>
        <begin position="613"/>
        <end position="677"/>
    </location>
</feature>
<reference evidence="16 17" key="1">
    <citation type="submission" date="2022-05" db="EMBL/GenBank/DDBJ databases">
        <authorList>
            <consortium name="Genoscope - CEA"/>
            <person name="William W."/>
        </authorList>
    </citation>
    <scope>NUCLEOTIDE SEQUENCE [LARGE SCALE GENOMIC DNA]</scope>
</reference>
<dbReference type="InterPro" id="IPR037259">
    <property type="entry name" value="BRK_sf"/>
</dbReference>
<dbReference type="CDD" id="cd18663">
    <property type="entry name" value="CD2_tandem_CHD5-9_like"/>
    <property type="match status" value="1"/>
</dbReference>
<dbReference type="Gene3D" id="3.40.50.10810">
    <property type="entry name" value="Tandem AAA-ATPase domain"/>
    <property type="match status" value="1"/>
</dbReference>
<dbReference type="Pfam" id="PF00271">
    <property type="entry name" value="Helicase_C"/>
    <property type="match status" value="1"/>
</dbReference>
<evidence type="ECO:0000259" key="15">
    <source>
        <dbReference type="PROSITE" id="PS51194"/>
    </source>
</evidence>
<evidence type="ECO:0000256" key="7">
    <source>
        <dbReference type="ARBA" id="ARBA00023015"/>
    </source>
</evidence>
<feature type="region of interest" description="Disordered" evidence="12">
    <location>
        <begin position="2569"/>
        <end position="2592"/>
    </location>
</feature>
<feature type="compositionally biased region" description="Polar residues" evidence="12">
    <location>
        <begin position="2624"/>
        <end position="2639"/>
    </location>
</feature>
<dbReference type="GO" id="GO:0005524">
    <property type="term" value="F:ATP binding"/>
    <property type="evidence" value="ECO:0007669"/>
    <property type="project" value="UniProtKB-KW"/>
</dbReference>
<feature type="region of interest" description="Disordered" evidence="12">
    <location>
        <begin position="1945"/>
        <end position="2048"/>
    </location>
</feature>
<evidence type="ECO:0008006" key="18">
    <source>
        <dbReference type="Google" id="ProtNLM"/>
    </source>
</evidence>
<keyword evidence="3" id="KW-0547">Nucleotide-binding</keyword>
<evidence type="ECO:0000256" key="6">
    <source>
        <dbReference type="ARBA" id="ARBA00022853"/>
    </source>
</evidence>
<feature type="compositionally biased region" description="Polar residues" evidence="12">
    <location>
        <begin position="122"/>
        <end position="143"/>
    </location>
</feature>
<dbReference type="Gene3D" id="2.40.50.40">
    <property type="match status" value="2"/>
</dbReference>
<dbReference type="InterPro" id="IPR001650">
    <property type="entry name" value="Helicase_C-like"/>
</dbReference>
<feature type="coiled-coil region" evidence="11">
    <location>
        <begin position="1734"/>
        <end position="1778"/>
    </location>
</feature>
<dbReference type="SMART" id="SM00298">
    <property type="entry name" value="CHROMO"/>
    <property type="match status" value="2"/>
</dbReference>
<dbReference type="PROSITE" id="PS51192">
    <property type="entry name" value="HELICASE_ATP_BIND_1"/>
    <property type="match status" value="1"/>
</dbReference>
<dbReference type="FunFam" id="3.40.50.10810:FF:000003">
    <property type="entry name" value="chromodomain-helicase-DNA-binding protein 8 isoform X4"/>
    <property type="match status" value="1"/>
</dbReference>
<dbReference type="SMART" id="SM00487">
    <property type="entry name" value="DEXDc"/>
    <property type="match status" value="1"/>
</dbReference>
<dbReference type="PROSITE" id="PS51194">
    <property type="entry name" value="HELICASE_CTER"/>
    <property type="match status" value="1"/>
</dbReference>
<dbReference type="Pfam" id="PF23078">
    <property type="entry name" value="HTH_CHD6-9"/>
    <property type="match status" value="1"/>
</dbReference>
<feature type="compositionally biased region" description="Basic residues" evidence="12">
    <location>
        <begin position="557"/>
        <end position="566"/>
    </location>
</feature>
<evidence type="ECO:0000256" key="9">
    <source>
        <dbReference type="ARBA" id="ARBA00023163"/>
    </source>
</evidence>
<feature type="compositionally biased region" description="Low complexity" evidence="12">
    <location>
        <begin position="213"/>
        <end position="223"/>
    </location>
</feature>
<feature type="compositionally biased region" description="Polar residues" evidence="12">
    <location>
        <begin position="2106"/>
        <end position="2120"/>
    </location>
</feature>
<dbReference type="SUPFAM" id="SSF54160">
    <property type="entry name" value="Chromo domain-like"/>
    <property type="match status" value="2"/>
</dbReference>
<evidence type="ECO:0000256" key="4">
    <source>
        <dbReference type="ARBA" id="ARBA00022801"/>
    </source>
</evidence>
<feature type="compositionally biased region" description="Acidic residues" evidence="12">
    <location>
        <begin position="1677"/>
        <end position="1686"/>
    </location>
</feature>
<feature type="compositionally biased region" description="Polar residues" evidence="12">
    <location>
        <begin position="49"/>
        <end position="60"/>
    </location>
</feature>
<dbReference type="InterPro" id="IPR056342">
    <property type="entry name" value="HTH_CHD6-9"/>
</dbReference>
<feature type="region of interest" description="Disordered" evidence="12">
    <location>
        <begin position="1484"/>
        <end position="1511"/>
    </location>
</feature>
<proteinExistence type="predicted"/>
<dbReference type="InterPro" id="IPR000953">
    <property type="entry name" value="Chromo/chromo_shadow_dom"/>
</dbReference>
<feature type="region of interest" description="Disordered" evidence="12">
    <location>
        <begin position="468"/>
        <end position="604"/>
    </location>
</feature>
<evidence type="ECO:0000256" key="3">
    <source>
        <dbReference type="ARBA" id="ARBA00022741"/>
    </source>
</evidence>
<keyword evidence="7" id="KW-0805">Transcription regulation</keyword>
<dbReference type="InterPro" id="IPR006576">
    <property type="entry name" value="BRK_domain"/>
</dbReference>
<dbReference type="Gene3D" id="1.10.10.60">
    <property type="entry name" value="Homeodomain-like"/>
    <property type="match status" value="2"/>
</dbReference>
<dbReference type="Gene3D" id="3.40.50.300">
    <property type="entry name" value="P-loop containing nucleotide triphosphate hydrolases"/>
    <property type="match status" value="1"/>
</dbReference>
<keyword evidence="11" id="KW-0175">Coiled coil</keyword>
<dbReference type="Proteomes" id="UP001159428">
    <property type="component" value="Unassembled WGS sequence"/>
</dbReference>
<dbReference type="CDD" id="cd18668">
    <property type="entry name" value="CD1_tandem_CHD5-9_like"/>
    <property type="match status" value="1"/>
</dbReference>
<dbReference type="PANTHER" id="PTHR46850:SF1">
    <property type="entry name" value="CHROMODOMAIN-HELICASE-DNA-BINDING PROTEIN 9"/>
    <property type="match status" value="1"/>
</dbReference>
<dbReference type="EMBL" id="CALNXJ010000006">
    <property type="protein sequence ID" value="CAH3041985.1"/>
    <property type="molecule type" value="Genomic_DNA"/>
</dbReference>
<feature type="compositionally biased region" description="Low complexity" evidence="12">
    <location>
        <begin position="2650"/>
        <end position="2669"/>
    </location>
</feature>
<feature type="compositionally biased region" description="Basic and acidic residues" evidence="12">
    <location>
        <begin position="2290"/>
        <end position="2300"/>
    </location>
</feature>
<feature type="compositionally biased region" description="Basic residues" evidence="12">
    <location>
        <begin position="1500"/>
        <end position="1511"/>
    </location>
</feature>
<dbReference type="InterPro" id="IPR016197">
    <property type="entry name" value="Chromo-like_dom_sf"/>
</dbReference>
<dbReference type="InterPro" id="IPR051493">
    <property type="entry name" value="CHD"/>
</dbReference>
<dbReference type="GO" id="GO:0016787">
    <property type="term" value="F:hydrolase activity"/>
    <property type="evidence" value="ECO:0007669"/>
    <property type="project" value="UniProtKB-KW"/>
</dbReference>
<dbReference type="InterPro" id="IPR049730">
    <property type="entry name" value="SNF2/RAD54-like_C"/>
</dbReference>
<feature type="compositionally biased region" description="Basic and acidic residues" evidence="12">
    <location>
        <begin position="2076"/>
        <end position="2085"/>
    </location>
</feature>
<dbReference type="Pfam" id="PF00385">
    <property type="entry name" value="Chromo"/>
    <property type="match status" value="2"/>
</dbReference>
<accession>A0AAU9VXG9</accession>
<evidence type="ECO:0000313" key="16">
    <source>
        <dbReference type="EMBL" id="CAH3041985.1"/>
    </source>
</evidence>
<evidence type="ECO:0000256" key="10">
    <source>
        <dbReference type="ARBA" id="ARBA00023242"/>
    </source>
</evidence>
<feature type="compositionally biased region" description="Polar residues" evidence="12">
    <location>
        <begin position="2580"/>
        <end position="2592"/>
    </location>
</feature>
<comment type="caution">
    <text evidence="16">The sequence shown here is derived from an EMBL/GenBank/DDBJ whole genome shotgun (WGS) entry which is preliminary data.</text>
</comment>
<evidence type="ECO:0000256" key="12">
    <source>
        <dbReference type="SAM" id="MobiDB-lite"/>
    </source>
</evidence>
<dbReference type="Gene3D" id="3.40.5.120">
    <property type="match status" value="1"/>
</dbReference>
<dbReference type="SMART" id="SM00490">
    <property type="entry name" value="HELICc"/>
    <property type="match status" value="1"/>
</dbReference>
<dbReference type="GO" id="GO:0005634">
    <property type="term" value="C:nucleus"/>
    <property type="evidence" value="ECO:0007669"/>
    <property type="project" value="UniProtKB-SubCell"/>
</dbReference>
<dbReference type="FunFam" id="2.40.50.40:FF:000001">
    <property type="entry name" value="chromodomain-helicase-DNA-binding protein 8 isoform X4"/>
    <property type="match status" value="1"/>
</dbReference>
<feature type="region of interest" description="Disordered" evidence="12">
    <location>
        <begin position="257"/>
        <end position="299"/>
    </location>
</feature>
<dbReference type="SUPFAM" id="SSF52540">
    <property type="entry name" value="P-loop containing nucleoside triphosphate hydrolases"/>
    <property type="match status" value="2"/>
</dbReference>
<feature type="domain" description="Helicase C-terminal" evidence="15">
    <location>
        <begin position="1108"/>
        <end position="1264"/>
    </location>
</feature>
<dbReference type="InterPro" id="IPR027417">
    <property type="entry name" value="P-loop_NTPase"/>
</dbReference>
<evidence type="ECO:0000256" key="2">
    <source>
        <dbReference type="ARBA" id="ARBA00022737"/>
    </source>
</evidence>
<dbReference type="SMART" id="SM00592">
    <property type="entry name" value="BRK"/>
    <property type="match status" value="1"/>
</dbReference>
<evidence type="ECO:0000259" key="14">
    <source>
        <dbReference type="PROSITE" id="PS51192"/>
    </source>
</evidence>
<keyword evidence="8" id="KW-0238">DNA-binding</keyword>
<feature type="region of interest" description="Disordered" evidence="12">
    <location>
        <begin position="2459"/>
        <end position="2525"/>
    </location>
</feature>
<feature type="compositionally biased region" description="Polar residues" evidence="12">
    <location>
        <begin position="468"/>
        <end position="478"/>
    </location>
</feature>
<dbReference type="InterPro" id="IPR023780">
    <property type="entry name" value="Chromo_domain"/>
</dbReference>
<feature type="compositionally biased region" description="Polar residues" evidence="12">
    <location>
        <begin position="153"/>
        <end position="212"/>
    </location>
</feature>